<protein>
    <submittedName>
        <fullName evidence="1">Uncharacterized protein</fullName>
    </submittedName>
</protein>
<dbReference type="Proteomes" id="UP000008021">
    <property type="component" value="Chromosome 1"/>
</dbReference>
<sequence>MAWRKDGGAGAGSSRAALRRFLSDVGDRELRSKNNVHNFILEYVDREDQFTLGKTYRPSPIPHTASHLRSMASASASALAFASAA</sequence>
<proteinExistence type="predicted"/>
<dbReference type="EnsemblPlants" id="OMERI01G35580.1">
    <property type="protein sequence ID" value="OMERI01G35580.1"/>
    <property type="gene ID" value="OMERI01G35580"/>
</dbReference>
<evidence type="ECO:0000313" key="1">
    <source>
        <dbReference type="EnsemblPlants" id="OMERI01G35580.1"/>
    </source>
</evidence>
<keyword evidence="2" id="KW-1185">Reference proteome</keyword>
<dbReference type="HOGENOM" id="CLU_2516453_0_0_1"/>
<accession>A0A0E0CAV2</accession>
<reference evidence="1" key="2">
    <citation type="submission" date="2018-05" db="EMBL/GenBank/DDBJ databases">
        <title>OmerRS3 (Oryza meridionalis Reference Sequence Version 3).</title>
        <authorList>
            <person name="Zhang J."/>
            <person name="Kudrna D."/>
            <person name="Lee S."/>
            <person name="Talag J."/>
            <person name="Welchert J."/>
            <person name="Wing R.A."/>
        </authorList>
    </citation>
    <scope>NUCLEOTIDE SEQUENCE [LARGE SCALE GENOMIC DNA]</scope>
    <source>
        <strain evidence="1">cv. OR44</strain>
    </source>
</reference>
<organism evidence="1">
    <name type="scientific">Oryza meridionalis</name>
    <dbReference type="NCBI Taxonomy" id="40149"/>
    <lineage>
        <taxon>Eukaryota</taxon>
        <taxon>Viridiplantae</taxon>
        <taxon>Streptophyta</taxon>
        <taxon>Embryophyta</taxon>
        <taxon>Tracheophyta</taxon>
        <taxon>Spermatophyta</taxon>
        <taxon>Magnoliopsida</taxon>
        <taxon>Liliopsida</taxon>
        <taxon>Poales</taxon>
        <taxon>Poaceae</taxon>
        <taxon>BOP clade</taxon>
        <taxon>Oryzoideae</taxon>
        <taxon>Oryzeae</taxon>
        <taxon>Oryzinae</taxon>
        <taxon>Oryza</taxon>
    </lineage>
</organism>
<evidence type="ECO:0000313" key="2">
    <source>
        <dbReference type="Proteomes" id="UP000008021"/>
    </source>
</evidence>
<reference evidence="1" key="1">
    <citation type="submission" date="2015-04" db="UniProtKB">
        <authorList>
            <consortium name="EnsemblPlants"/>
        </authorList>
    </citation>
    <scope>IDENTIFICATION</scope>
</reference>
<dbReference type="Gramene" id="OMERI01G35580.1">
    <property type="protein sequence ID" value="OMERI01G35580.1"/>
    <property type="gene ID" value="OMERI01G35580"/>
</dbReference>
<name>A0A0E0CAV2_9ORYZ</name>
<dbReference type="AlphaFoldDB" id="A0A0E0CAV2"/>